<dbReference type="KEGG" id="est:DN752_09120"/>
<dbReference type="AlphaFoldDB" id="A0A2Z4IHV0"/>
<name>A0A2Z4IHV0_9BACT</name>
<accession>A0A2Z4IHV0</accession>
<gene>
    <name evidence="1" type="ORF">DN752_09120</name>
</gene>
<reference evidence="1 2" key="1">
    <citation type="submission" date="2018-06" db="EMBL/GenBank/DDBJ databases">
        <title>Echinicola strongylocentroti sp. nov., isolated from a sea urchin Strongylocentrotus intermedius.</title>
        <authorList>
            <person name="Bae S.S."/>
        </authorList>
    </citation>
    <scope>NUCLEOTIDE SEQUENCE [LARGE SCALE GENOMIC DNA]</scope>
    <source>
        <strain evidence="1 2">MEBiC08714</strain>
    </source>
</reference>
<dbReference type="OrthoDB" id="9967993at2"/>
<dbReference type="EMBL" id="CP030041">
    <property type="protein sequence ID" value="AWW30270.1"/>
    <property type="molecule type" value="Genomic_DNA"/>
</dbReference>
<sequence length="63" mass="7381">MKPSDKKIYFIEDNEDALDLMVKNALSSTMEENLKKYCQHLAFNFSLSGVDIHNHKMEKKFTL</sequence>
<evidence type="ECO:0000313" key="1">
    <source>
        <dbReference type="EMBL" id="AWW30270.1"/>
    </source>
</evidence>
<dbReference type="Proteomes" id="UP000248688">
    <property type="component" value="Chromosome"/>
</dbReference>
<organism evidence="1 2">
    <name type="scientific">Echinicola strongylocentroti</name>
    <dbReference type="NCBI Taxonomy" id="1795355"/>
    <lineage>
        <taxon>Bacteria</taxon>
        <taxon>Pseudomonadati</taxon>
        <taxon>Bacteroidota</taxon>
        <taxon>Cytophagia</taxon>
        <taxon>Cytophagales</taxon>
        <taxon>Cyclobacteriaceae</taxon>
        <taxon>Echinicola</taxon>
    </lineage>
</organism>
<keyword evidence="2" id="KW-1185">Reference proteome</keyword>
<dbReference type="RefSeq" id="WP_112783654.1">
    <property type="nucleotide sequence ID" value="NZ_CP030041.1"/>
</dbReference>
<protein>
    <submittedName>
        <fullName evidence="1">Uncharacterized protein</fullName>
    </submittedName>
</protein>
<proteinExistence type="predicted"/>
<evidence type="ECO:0000313" key="2">
    <source>
        <dbReference type="Proteomes" id="UP000248688"/>
    </source>
</evidence>